<dbReference type="CDD" id="cd00130">
    <property type="entry name" value="PAS"/>
    <property type="match status" value="1"/>
</dbReference>
<protein>
    <submittedName>
        <fullName evidence="8">PAS domain S-box-containing protein</fullName>
    </submittedName>
</protein>
<dbReference type="Pfam" id="PF02954">
    <property type="entry name" value="HTH_8"/>
    <property type="match status" value="1"/>
</dbReference>
<dbReference type="PROSITE" id="PS50045">
    <property type="entry name" value="SIGMA54_INTERACT_4"/>
    <property type="match status" value="1"/>
</dbReference>
<dbReference type="PANTHER" id="PTHR32071">
    <property type="entry name" value="TRANSCRIPTIONAL REGULATORY PROTEIN"/>
    <property type="match status" value="1"/>
</dbReference>
<dbReference type="PROSITE" id="PS00676">
    <property type="entry name" value="SIGMA54_INTERACT_2"/>
    <property type="match status" value="1"/>
</dbReference>
<dbReference type="InterPro" id="IPR027417">
    <property type="entry name" value="P-loop_NTPase"/>
</dbReference>
<feature type="domain" description="Sigma-54 factor interaction" evidence="6">
    <location>
        <begin position="324"/>
        <end position="554"/>
    </location>
</feature>
<sequence length="635" mass="71764">MSNKENKICFIAPYNKLKRLADEVIKDRKFPITTIIGDMSEGVTRAKEMTNQGYEVIISRGGTASLIKEAVNLPVVKINVTGYDLLRVLHKYEGCQQRIGIIGYKSVIYGVKAIAEIIGLNIDYYTIKKELEVEEKIKEAINNGIETIIGDTVGVNAAKKYGLDYELIKSGNEAILNGFLEALKVYEATLIEREKKKKLQTILDFAHEGITAVDEEGIVTVFNPTAEKLFNKRRSEVIGKSVEQVIPNTKLPKIIKTGNENIGHVQNIDETKIATNRVPIKVGNKITGAVATFQDVTKIQELEQKIRQKLHKKGLTAQYTLKDIIGNSDKIKNVKKLARKYGKVDSTVLINGESGTGKELFAQGIHNCSDRRVGPFVAVNCAALPTNLLESELFGYEEGTFTGAKKGGKKGLFELAHNGTIFLDEIGEMDKSLQARLLRVIQEKRVMKLGGEKVIPIDVRILAATNRNLREEVRNGRFREDLYYRLSVLDLDIPPLRKRKADIELIFSYLLKKKCKKLNKDIKEVDDDIIEFLADYNWPGNVRELENVIEKIVVISEGNIIKKEDINFILSNLINREDNFNLDDEFVIMDGTLEEIEREIIERTVKREGNKTKAAEKLGIDRTTLWRKLNKWDAE</sequence>
<dbReference type="Gene3D" id="3.40.50.300">
    <property type="entry name" value="P-loop containing nucleotide triphosphate hydrolases"/>
    <property type="match status" value="1"/>
</dbReference>
<dbReference type="Gene3D" id="3.40.50.2300">
    <property type="match status" value="1"/>
</dbReference>
<dbReference type="SUPFAM" id="SSF55785">
    <property type="entry name" value="PYP-like sensor domain (PAS domain)"/>
    <property type="match status" value="1"/>
</dbReference>
<proteinExistence type="predicted"/>
<feature type="domain" description="PAS" evidence="7">
    <location>
        <begin position="195"/>
        <end position="248"/>
    </location>
</feature>
<dbReference type="InterPro" id="IPR003593">
    <property type="entry name" value="AAA+_ATPase"/>
</dbReference>
<dbReference type="Pfam" id="PF25601">
    <property type="entry name" value="AAA_lid_14"/>
    <property type="match status" value="1"/>
</dbReference>
<dbReference type="InterPro" id="IPR035965">
    <property type="entry name" value="PAS-like_dom_sf"/>
</dbReference>
<dbReference type="Gene3D" id="3.40.50.10660">
    <property type="entry name" value="PrpR receptor domain-like"/>
    <property type="match status" value="1"/>
</dbReference>
<name>A0A1T4PIY2_9FIRM</name>
<dbReference type="Pfam" id="PF00989">
    <property type="entry name" value="PAS"/>
    <property type="match status" value="1"/>
</dbReference>
<evidence type="ECO:0000313" key="8">
    <source>
        <dbReference type="EMBL" id="SJZ91257.1"/>
    </source>
</evidence>
<reference evidence="9" key="1">
    <citation type="submission" date="2017-02" db="EMBL/GenBank/DDBJ databases">
        <authorList>
            <person name="Varghese N."/>
            <person name="Submissions S."/>
        </authorList>
    </citation>
    <scope>NUCLEOTIDE SEQUENCE [LARGE SCALE GENOMIC DNA]</scope>
    <source>
        <strain evidence="9">ATCC BAA-73</strain>
    </source>
</reference>
<dbReference type="InterPro" id="IPR013767">
    <property type="entry name" value="PAS_fold"/>
</dbReference>
<dbReference type="CDD" id="cd00009">
    <property type="entry name" value="AAA"/>
    <property type="match status" value="1"/>
</dbReference>
<dbReference type="InterPro" id="IPR058031">
    <property type="entry name" value="AAA_lid_NorR"/>
</dbReference>
<evidence type="ECO:0000259" key="6">
    <source>
        <dbReference type="PROSITE" id="PS50045"/>
    </source>
</evidence>
<dbReference type="GO" id="GO:0000156">
    <property type="term" value="F:phosphorelay response regulator activity"/>
    <property type="evidence" value="ECO:0007669"/>
    <property type="project" value="InterPro"/>
</dbReference>
<dbReference type="PROSITE" id="PS00675">
    <property type="entry name" value="SIGMA54_INTERACT_1"/>
    <property type="match status" value="1"/>
</dbReference>
<evidence type="ECO:0000256" key="1">
    <source>
        <dbReference type="ARBA" id="ARBA00022741"/>
    </source>
</evidence>
<dbReference type="EMBL" id="FUWM01000019">
    <property type="protein sequence ID" value="SJZ91257.1"/>
    <property type="molecule type" value="Genomic_DNA"/>
</dbReference>
<dbReference type="NCBIfam" id="TIGR00229">
    <property type="entry name" value="sensory_box"/>
    <property type="match status" value="1"/>
</dbReference>
<accession>A0A1T4PIY2</accession>
<evidence type="ECO:0000256" key="3">
    <source>
        <dbReference type="ARBA" id="ARBA00023015"/>
    </source>
</evidence>
<keyword evidence="4" id="KW-0238">DNA-binding</keyword>
<keyword evidence="3" id="KW-0805">Transcription regulation</keyword>
<dbReference type="Gene3D" id="3.30.450.20">
    <property type="entry name" value="PAS domain"/>
    <property type="match status" value="1"/>
</dbReference>
<dbReference type="InterPro" id="IPR009057">
    <property type="entry name" value="Homeodomain-like_sf"/>
</dbReference>
<dbReference type="Proteomes" id="UP000190625">
    <property type="component" value="Unassembled WGS sequence"/>
</dbReference>
<dbReference type="SMART" id="SM00382">
    <property type="entry name" value="AAA"/>
    <property type="match status" value="1"/>
</dbReference>
<evidence type="ECO:0000256" key="2">
    <source>
        <dbReference type="ARBA" id="ARBA00022840"/>
    </source>
</evidence>
<dbReference type="GO" id="GO:0005524">
    <property type="term" value="F:ATP binding"/>
    <property type="evidence" value="ECO:0007669"/>
    <property type="project" value="UniProtKB-KW"/>
</dbReference>
<dbReference type="PRINTS" id="PR01590">
    <property type="entry name" value="HTHFIS"/>
</dbReference>
<dbReference type="OrthoDB" id="9803970at2"/>
<dbReference type="STRING" id="142842.SAMN02745118_02181"/>
<dbReference type="InterPro" id="IPR025943">
    <property type="entry name" value="Sigma_54_int_dom_ATP-bd_2"/>
</dbReference>
<dbReference type="InterPro" id="IPR025944">
    <property type="entry name" value="Sigma_54_int_dom_CS"/>
</dbReference>
<keyword evidence="2" id="KW-0067">ATP-binding</keyword>
<dbReference type="GO" id="GO:0006355">
    <property type="term" value="P:regulation of DNA-templated transcription"/>
    <property type="evidence" value="ECO:0007669"/>
    <property type="project" value="InterPro"/>
</dbReference>
<dbReference type="FunFam" id="3.40.50.300:FF:000006">
    <property type="entry name" value="DNA-binding transcriptional regulator NtrC"/>
    <property type="match status" value="1"/>
</dbReference>
<dbReference type="AlphaFoldDB" id="A0A1T4PIY2"/>
<dbReference type="PROSITE" id="PS00688">
    <property type="entry name" value="SIGMA54_INTERACT_3"/>
    <property type="match status" value="1"/>
</dbReference>
<keyword evidence="1" id="KW-0547">Nucleotide-binding</keyword>
<dbReference type="SUPFAM" id="SSF46689">
    <property type="entry name" value="Homeodomain-like"/>
    <property type="match status" value="1"/>
</dbReference>
<evidence type="ECO:0000313" key="9">
    <source>
        <dbReference type="Proteomes" id="UP000190625"/>
    </source>
</evidence>
<dbReference type="Pfam" id="PF00158">
    <property type="entry name" value="Sigma54_activat"/>
    <property type="match status" value="1"/>
</dbReference>
<dbReference type="Pfam" id="PF06506">
    <property type="entry name" value="PrpR_N"/>
    <property type="match status" value="1"/>
</dbReference>
<dbReference type="Gene3D" id="1.10.8.60">
    <property type="match status" value="1"/>
</dbReference>
<evidence type="ECO:0000259" key="7">
    <source>
        <dbReference type="PROSITE" id="PS50112"/>
    </source>
</evidence>
<keyword evidence="5" id="KW-0804">Transcription</keyword>
<gene>
    <name evidence="8" type="ORF">SAMN02745118_02181</name>
</gene>
<dbReference type="InterPro" id="IPR002078">
    <property type="entry name" value="Sigma_54_int"/>
</dbReference>
<dbReference type="SMART" id="SM00091">
    <property type="entry name" value="PAS"/>
    <property type="match status" value="1"/>
</dbReference>
<dbReference type="RefSeq" id="WP_078810630.1">
    <property type="nucleotide sequence ID" value="NZ_FUWM01000019.1"/>
</dbReference>
<dbReference type="GO" id="GO:0043565">
    <property type="term" value="F:sequence-specific DNA binding"/>
    <property type="evidence" value="ECO:0007669"/>
    <property type="project" value="InterPro"/>
</dbReference>
<dbReference type="InterPro" id="IPR010524">
    <property type="entry name" value="Sig_transdc_resp-reg_PrpR_N"/>
</dbReference>
<dbReference type="SUPFAM" id="SSF159800">
    <property type="entry name" value="PrpR receptor domain-like"/>
    <property type="match status" value="1"/>
</dbReference>
<dbReference type="SUPFAM" id="SSF52540">
    <property type="entry name" value="P-loop containing nucleoside triphosphate hydrolases"/>
    <property type="match status" value="1"/>
</dbReference>
<dbReference type="Gene3D" id="1.10.10.60">
    <property type="entry name" value="Homeodomain-like"/>
    <property type="match status" value="1"/>
</dbReference>
<keyword evidence="9" id="KW-1185">Reference proteome</keyword>
<evidence type="ECO:0000256" key="4">
    <source>
        <dbReference type="ARBA" id="ARBA00023125"/>
    </source>
</evidence>
<dbReference type="PANTHER" id="PTHR32071:SF57">
    <property type="entry name" value="C4-DICARBOXYLATE TRANSPORT TRANSCRIPTIONAL REGULATORY PROTEIN DCTD"/>
    <property type="match status" value="1"/>
</dbReference>
<dbReference type="InterPro" id="IPR000014">
    <property type="entry name" value="PAS"/>
</dbReference>
<evidence type="ECO:0000256" key="5">
    <source>
        <dbReference type="ARBA" id="ARBA00023163"/>
    </source>
</evidence>
<dbReference type="InterPro" id="IPR002197">
    <property type="entry name" value="HTH_Fis"/>
</dbReference>
<dbReference type="PROSITE" id="PS50112">
    <property type="entry name" value="PAS"/>
    <property type="match status" value="1"/>
</dbReference>
<organism evidence="8 9">
    <name type="scientific">Selenihalanaerobacter shriftii</name>
    <dbReference type="NCBI Taxonomy" id="142842"/>
    <lineage>
        <taxon>Bacteria</taxon>
        <taxon>Bacillati</taxon>
        <taxon>Bacillota</taxon>
        <taxon>Clostridia</taxon>
        <taxon>Halanaerobiales</taxon>
        <taxon>Halobacteroidaceae</taxon>
        <taxon>Selenihalanaerobacter</taxon>
    </lineage>
</organism>
<dbReference type="InterPro" id="IPR025662">
    <property type="entry name" value="Sigma_54_int_dom_ATP-bd_1"/>
</dbReference>